<name>A0AAP1RPR9_MAMLE</name>
<feature type="domain" description="N-acetyltransferase" evidence="4">
    <location>
        <begin position="29"/>
        <end position="188"/>
    </location>
</feature>
<proteinExistence type="inferred from homology"/>
<dbReference type="RefSeq" id="WP_017000591.1">
    <property type="nucleotide sequence ID" value="NZ_CP075503.1"/>
</dbReference>
<dbReference type="InterPro" id="IPR051531">
    <property type="entry name" value="N-acetyltransferase"/>
</dbReference>
<comment type="similarity">
    <text evidence="3">Belongs to the acetyltransferase family. RimJ subfamily.</text>
</comment>
<dbReference type="PANTHER" id="PTHR43792">
    <property type="entry name" value="GNAT FAMILY, PUTATIVE (AFU_ORTHOLOGUE AFUA_3G00765)-RELATED-RELATED"/>
    <property type="match status" value="1"/>
</dbReference>
<dbReference type="InterPro" id="IPR000182">
    <property type="entry name" value="GNAT_dom"/>
</dbReference>
<evidence type="ECO:0000313" key="8">
    <source>
        <dbReference type="Proteomes" id="UP001223261"/>
    </source>
</evidence>
<evidence type="ECO:0000256" key="2">
    <source>
        <dbReference type="ARBA" id="ARBA00023315"/>
    </source>
</evidence>
<gene>
    <name evidence="5" type="ORF">KQ656_09825</name>
    <name evidence="6" type="ORF">PYH69_07055</name>
</gene>
<protein>
    <submittedName>
        <fullName evidence="5">GNAT family N-acetyltransferase</fullName>
    </submittedName>
    <submittedName>
        <fullName evidence="6">GNAT family protein</fullName>
    </submittedName>
</protein>
<dbReference type="Proteomes" id="UP001223261">
    <property type="component" value="Chromosome"/>
</dbReference>
<evidence type="ECO:0000256" key="3">
    <source>
        <dbReference type="ARBA" id="ARBA00038502"/>
    </source>
</evidence>
<dbReference type="AlphaFoldDB" id="A0AAP1RPR9"/>
<dbReference type="EMBL" id="JAHLZN010000020">
    <property type="protein sequence ID" value="MBU6114259.1"/>
    <property type="molecule type" value="Genomic_DNA"/>
</dbReference>
<dbReference type="InterPro" id="IPR016181">
    <property type="entry name" value="Acyl_CoA_acyltransferase"/>
</dbReference>
<dbReference type="GO" id="GO:0016747">
    <property type="term" value="F:acyltransferase activity, transferring groups other than amino-acyl groups"/>
    <property type="evidence" value="ECO:0007669"/>
    <property type="project" value="InterPro"/>
</dbReference>
<organism evidence="6 8">
    <name type="scientific">Mammaliicoccus lentus</name>
    <name type="common">Staphylococcus lentus</name>
    <dbReference type="NCBI Taxonomy" id="42858"/>
    <lineage>
        <taxon>Bacteria</taxon>
        <taxon>Bacillati</taxon>
        <taxon>Bacillota</taxon>
        <taxon>Bacilli</taxon>
        <taxon>Bacillales</taxon>
        <taxon>Staphylococcaceae</taxon>
        <taxon>Mammaliicoccus</taxon>
    </lineage>
</organism>
<dbReference type="PROSITE" id="PS51186">
    <property type="entry name" value="GNAT"/>
    <property type="match status" value="1"/>
</dbReference>
<keyword evidence="7" id="KW-1185">Reference proteome</keyword>
<evidence type="ECO:0000259" key="4">
    <source>
        <dbReference type="PROSITE" id="PS51186"/>
    </source>
</evidence>
<reference evidence="6" key="2">
    <citation type="journal article" date="2023" name="Antibiotics">
        <title>Prevalence and Molecular Characterization of Methicillin-Resistant Staphylococci (MRS) and Mammaliicocci (MRM) in Dromedary Camels from Algeria: First Detection of SCCmec-mecC Hybrid in Methicillin-Resistant Mammaliicoccus lentus.</title>
        <authorList>
            <person name="Belhout C."/>
            <person name="Boyen F."/>
            <person name="Vereecke N."/>
            <person name="Theuns S."/>
            <person name="Taibi N."/>
            <person name="Stegger M."/>
            <person name="de la Fe-Rodriguez P.Y."/>
            <person name="Bouayad L."/>
            <person name="Elgroud R."/>
            <person name="Butaye P."/>
        </authorList>
    </citation>
    <scope>NUCLEOTIDE SEQUENCE</scope>
    <source>
        <strain evidence="6">7048</strain>
    </source>
</reference>
<sequence>MSHNIKFDLKLETDRLFLLAGERVYTYKDTIKQGMLNSVDRLKEWVSFFNHNFDDFKVTDFINKTTDINLNKQFLRYFIFDKETETFVGSIVLQDINLRLPSCEIGYWMVNSGLGKGFATEAIKYVTKYLVEEHGFVRIEAYIDVQNTKSIETIERCGYELEGTLKNSDLSSDGSKLINEVLYAVATPVYFK</sequence>
<reference evidence="5 7" key="1">
    <citation type="submission" date="2021-06" db="EMBL/GenBank/DDBJ databases">
        <title>Staphylococcus lentus K169 genome sequencing.</title>
        <authorList>
            <person name="Sundareshan S."/>
            <person name="Akhila D.S."/>
            <person name="Prachi D."/>
            <person name="Sivakumar R."/>
            <person name="Rajendhran J."/>
            <person name="Isloor S."/>
            <person name="Hegde N.R."/>
        </authorList>
    </citation>
    <scope>NUCLEOTIDE SEQUENCE [LARGE SCALE GENOMIC DNA]</scope>
    <source>
        <strain evidence="5 7">K169</strain>
    </source>
</reference>
<evidence type="ECO:0000313" key="5">
    <source>
        <dbReference type="EMBL" id="MBU6114259.1"/>
    </source>
</evidence>
<evidence type="ECO:0000256" key="1">
    <source>
        <dbReference type="ARBA" id="ARBA00022679"/>
    </source>
</evidence>
<dbReference type="SUPFAM" id="SSF55729">
    <property type="entry name" value="Acyl-CoA N-acyltransferases (Nat)"/>
    <property type="match status" value="1"/>
</dbReference>
<dbReference type="EMBL" id="CP118848">
    <property type="protein sequence ID" value="WHI61379.1"/>
    <property type="molecule type" value="Genomic_DNA"/>
</dbReference>
<dbReference type="PANTHER" id="PTHR43792:SF8">
    <property type="entry name" value="[RIBOSOMAL PROTEIN US5]-ALANINE N-ACETYLTRANSFERASE"/>
    <property type="match status" value="1"/>
</dbReference>
<dbReference type="Pfam" id="PF13302">
    <property type="entry name" value="Acetyltransf_3"/>
    <property type="match status" value="1"/>
</dbReference>
<dbReference type="GeneID" id="99676712"/>
<keyword evidence="1" id="KW-0808">Transferase</keyword>
<dbReference type="Proteomes" id="UP000770161">
    <property type="component" value="Unassembled WGS sequence"/>
</dbReference>
<accession>A0AAP1RPR9</accession>
<evidence type="ECO:0000313" key="7">
    <source>
        <dbReference type="Proteomes" id="UP000770161"/>
    </source>
</evidence>
<dbReference type="Gene3D" id="3.40.630.30">
    <property type="match status" value="1"/>
</dbReference>
<keyword evidence="2" id="KW-0012">Acyltransferase</keyword>
<evidence type="ECO:0000313" key="6">
    <source>
        <dbReference type="EMBL" id="WHI61379.1"/>
    </source>
</evidence>